<gene>
    <name evidence="2" type="ORF">H0H26_03785</name>
</gene>
<reference evidence="2 3" key="1">
    <citation type="submission" date="2020-07" db="EMBL/GenBank/DDBJ databases">
        <title>Genomic characterization of Flavobacterium psychrophilum strains.</title>
        <authorList>
            <person name="Castillo D."/>
            <person name="Jorgensen J."/>
            <person name="Middelboe M."/>
        </authorList>
    </citation>
    <scope>NUCLEOTIDE SEQUENCE [LARGE SCALE GENOMIC DNA]</scope>
    <source>
        <strain evidence="2 3">FPS-R7</strain>
    </source>
</reference>
<evidence type="ECO:0000256" key="1">
    <source>
        <dbReference type="SAM" id="MobiDB-lite"/>
    </source>
</evidence>
<dbReference type="AlphaFoldDB" id="A0A8G2FZ25"/>
<organism evidence="2 3">
    <name type="scientific">Flavobacterium psychrophilum</name>
    <dbReference type="NCBI Taxonomy" id="96345"/>
    <lineage>
        <taxon>Bacteria</taxon>
        <taxon>Pseudomonadati</taxon>
        <taxon>Bacteroidota</taxon>
        <taxon>Flavobacteriia</taxon>
        <taxon>Flavobacteriales</taxon>
        <taxon>Flavobacteriaceae</taxon>
        <taxon>Flavobacterium</taxon>
    </lineage>
</organism>
<dbReference type="RefSeq" id="WP_086440623.1">
    <property type="nucleotide sequence ID" value="NZ_CBCRUG010000019.1"/>
</dbReference>
<accession>A0A8G2FZ25</accession>
<feature type="compositionally biased region" description="Basic and acidic residues" evidence="1">
    <location>
        <begin position="29"/>
        <end position="45"/>
    </location>
</feature>
<protein>
    <submittedName>
        <fullName evidence="2">Uncharacterized protein</fullName>
    </submittedName>
</protein>
<proteinExistence type="predicted"/>
<feature type="compositionally biased region" description="Basic and acidic residues" evidence="1">
    <location>
        <begin position="1"/>
        <end position="20"/>
    </location>
</feature>
<sequence>MAKNGKVGDGHRNGAVKDRSQTYNPKTEQWVKRDADTGRFMDVKQDGTPFKGVTKEK</sequence>
<evidence type="ECO:0000313" key="3">
    <source>
        <dbReference type="Proteomes" id="UP000596329"/>
    </source>
</evidence>
<dbReference type="EMBL" id="CP059075">
    <property type="protein sequence ID" value="QRE04728.1"/>
    <property type="molecule type" value="Genomic_DNA"/>
</dbReference>
<dbReference type="Proteomes" id="UP000596329">
    <property type="component" value="Chromosome"/>
</dbReference>
<evidence type="ECO:0000313" key="2">
    <source>
        <dbReference type="EMBL" id="QRE04728.1"/>
    </source>
</evidence>
<feature type="region of interest" description="Disordered" evidence="1">
    <location>
        <begin position="1"/>
        <end position="57"/>
    </location>
</feature>
<name>A0A8G2FZ25_FLAPS</name>